<name>A0ABM1YNL3_AEDAL</name>
<dbReference type="Proteomes" id="UP000069940">
    <property type="component" value="Unassembled WGS sequence"/>
</dbReference>
<proteinExistence type="predicted"/>
<feature type="compositionally biased region" description="Acidic residues" evidence="1">
    <location>
        <begin position="241"/>
        <end position="260"/>
    </location>
</feature>
<dbReference type="InterPro" id="IPR032071">
    <property type="entry name" value="DUF4806"/>
</dbReference>
<evidence type="ECO:0000259" key="2">
    <source>
        <dbReference type="Pfam" id="PF16064"/>
    </source>
</evidence>
<evidence type="ECO:0000313" key="4">
    <source>
        <dbReference type="Proteomes" id="UP000069940"/>
    </source>
</evidence>
<feature type="compositionally biased region" description="Basic and acidic residues" evidence="1">
    <location>
        <begin position="19"/>
        <end position="34"/>
    </location>
</feature>
<protein>
    <recommendedName>
        <fullName evidence="2">DUF4806 domain-containing protein</fullName>
    </recommendedName>
</protein>
<dbReference type="GeneID" id="109417639"/>
<dbReference type="Pfam" id="PF16064">
    <property type="entry name" value="DUF4806"/>
    <property type="match status" value="1"/>
</dbReference>
<dbReference type="EnsemblMetazoa" id="AALFPA23_010767.R15134">
    <property type="protein sequence ID" value="AALFPA23_010767.P15134"/>
    <property type="gene ID" value="AALFPA23_010767"/>
</dbReference>
<feature type="compositionally biased region" description="Basic residues" evidence="1">
    <location>
        <begin position="1"/>
        <end position="11"/>
    </location>
</feature>
<feature type="domain" description="DUF4806" evidence="2">
    <location>
        <begin position="97"/>
        <end position="190"/>
    </location>
</feature>
<reference evidence="4" key="1">
    <citation type="journal article" date="2015" name="Proc. Natl. Acad. Sci. U.S.A.">
        <title>Genome sequence of the Asian Tiger mosquito, Aedes albopictus, reveals insights into its biology, genetics, and evolution.</title>
        <authorList>
            <person name="Chen X.G."/>
            <person name="Jiang X."/>
            <person name="Gu J."/>
            <person name="Xu M."/>
            <person name="Wu Y."/>
            <person name="Deng Y."/>
            <person name="Zhang C."/>
            <person name="Bonizzoni M."/>
            <person name="Dermauw W."/>
            <person name="Vontas J."/>
            <person name="Armbruster P."/>
            <person name="Huang X."/>
            <person name="Yang Y."/>
            <person name="Zhang H."/>
            <person name="He W."/>
            <person name="Peng H."/>
            <person name="Liu Y."/>
            <person name="Wu K."/>
            <person name="Chen J."/>
            <person name="Lirakis M."/>
            <person name="Topalis P."/>
            <person name="Van Leeuwen T."/>
            <person name="Hall A.B."/>
            <person name="Jiang X."/>
            <person name="Thorpe C."/>
            <person name="Mueller R.L."/>
            <person name="Sun C."/>
            <person name="Waterhouse R.M."/>
            <person name="Yan G."/>
            <person name="Tu Z.J."/>
            <person name="Fang X."/>
            <person name="James A.A."/>
        </authorList>
    </citation>
    <scope>NUCLEOTIDE SEQUENCE [LARGE SCALE GENOMIC DNA]</scope>
    <source>
        <strain evidence="4">Foshan</strain>
    </source>
</reference>
<accession>A0ABM1YNL3</accession>
<dbReference type="RefSeq" id="XP_029708478.1">
    <property type="nucleotide sequence ID" value="XM_029852618.2"/>
</dbReference>
<evidence type="ECO:0000313" key="3">
    <source>
        <dbReference type="EnsemblMetazoa" id="AALFPA23_010767.P15134"/>
    </source>
</evidence>
<reference evidence="3" key="2">
    <citation type="submission" date="2025-05" db="UniProtKB">
        <authorList>
            <consortium name="EnsemblMetazoa"/>
        </authorList>
    </citation>
    <scope>IDENTIFICATION</scope>
    <source>
        <strain evidence="3">Foshan</strain>
    </source>
</reference>
<evidence type="ECO:0000256" key="1">
    <source>
        <dbReference type="SAM" id="MobiDB-lite"/>
    </source>
</evidence>
<organism evidence="3 4">
    <name type="scientific">Aedes albopictus</name>
    <name type="common">Asian tiger mosquito</name>
    <name type="synonym">Stegomyia albopicta</name>
    <dbReference type="NCBI Taxonomy" id="7160"/>
    <lineage>
        <taxon>Eukaryota</taxon>
        <taxon>Metazoa</taxon>
        <taxon>Ecdysozoa</taxon>
        <taxon>Arthropoda</taxon>
        <taxon>Hexapoda</taxon>
        <taxon>Insecta</taxon>
        <taxon>Pterygota</taxon>
        <taxon>Neoptera</taxon>
        <taxon>Endopterygota</taxon>
        <taxon>Diptera</taxon>
        <taxon>Nematocera</taxon>
        <taxon>Culicoidea</taxon>
        <taxon>Culicidae</taxon>
        <taxon>Culicinae</taxon>
        <taxon>Aedini</taxon>
        <taxon>Aedes</taxon>
        <taxon>Stegomyia</taxon>
    </lineage>
</organism>
<feature type="region of interest" description="Disordered" evidence="1">
    <location>
        <begin position="238"/>
        <end position="262"/>
    </location>
</feature>
<sequence length="275" mass="31435">MSRKNQSKKRSAAALLEALKQETPEPRELEKEFKNSSTQTEQLAPAAEVSNTDMKLNKMLLLLAHANAKLDAIGSAGPSKCEHDCATVTLRKISLNPVKSLTELVALEENCKREEFVKATVASIGQLHGRQRYTSRGATVCLQVVDYFFDREFLVHCSWTGTSRKLGENQQVPRKIPFQRYEKVIDLFYQTVLHSDPEFTFDECKNFLHRCLRNAKQRLEELGGTRKPVARNRKQLRELNQQDEEYLDDTEQENQEETEGTETVWTMEVAAADVN</sequence>
<feature type="region of interest" description="Disordered" evidence="1">
    <location>
        <begin position="1"/>
        <end position="41"/>
    </location>
</feature>
<keyword evidence="4" id="KW-1185">Reference proteome</keyword>